<evidence type="ECO:0000256" key="7">
    <source>
        <dbReference type="ARBA" id="ARBA00023159"/>
    </source>
</evidence>
<evidence type="ECO:0000256" key="8">
    <source>
        <dbReference type="ARBA" id="ARBA00023163"/>
    </source>
</evidence>
<evidence type="ECO:0000313" key="14">
    <source>
        <dbReference type="Proteomes" id="UP000515159"/>
    </source>
</evidence>
<dbReference type="FunCoup" id="A0A6P8QKE9">
    <property type="interactions" value="1577"/>
</dbReference>
<organism evidence="14 15">
    <name type="scientific">Geotrypetes seraphini</name>
    <name type="common">Gaboon caecilian</name>
    <name type="synonym">Caecilia seraphini</name>
    <dbReference type="NCBI Taxonomy" id="260995"/>
    <lineage>
        <taxon>Eukaryota</taxon>
        <taxon>Metazoa</taxon>
        <taxon>Chordata</taxon>
        <taxon>Craniata</taxon>
        <taxon>Vertebrata</taxon>
        <taxon>Euteleostomi</taxon>
        <taxon>Amphibia</taxon>
        <taxon>Gymnophiona</taxon>
        <taxon>Geotrypetes</taxon>
    </lineage>
</organism>
<keyword evidence="14" id="KW-1185">Reference proteome</keyword>
<keyword evidence="8" id="KW-0804">Transcription</keyword>
<keyword evidence="6 13" id="KW-0175">Coiled coil</keyword>
<dbReference type="PANTHER" id="PTHR13372">
    <property type="entry name" value="GEMININ"/>
    <property type="match status" value="1"/>
</dbReference>
<evidence type="ECO:0000256" key="1">
    <source>
        <dbReference type="ARBA" id="ARBA00004123"/>
    </source>
</evidence>
<feature type="coiled-coil region" evidence="13">
    <location>
        <begin position="185"/>
        <end position="229"/>
    </location>
</feature>
<dbReference type="OrthoDB" id="9445365at2759"/>
<dbReference type="AlphaFoldDB" id="A0A6P8QKE9"/>
<reference evidence="15" key="1">
    <citation type="submission" date="2025-08" db="UniProtKB">
        <authorList>
            <consortium name="RefSeq"/>
        </authorList>
    </citation>
    <scope>IDENTIFICATION</scope>
</reference>
<evidence type="ECO:0000256" key="12">
    <source>
        <dbReference type="ARBA" id="ARBA00033197"/>
    </source>
</evidence>
<protein>
    <recommendedName>
        <fullName evidence="3">Multicilin</fullName>
    </recommendedName>
    <alternativeName>
        <fullName evidence="11">Multiciliate differentiation and DNA synthesis-associated cell cycle protein</fullName>
    </alternativeName>
    <alternativeName>
        <fullName evidence="12">Protein Idas</fullName>
    </alternativeName>
</protein>
<dbReference type="CDD" id="cd22590">
    <property type="entry name" value="McIdas_CC"/>
    <property type="match status" value="1"/>
</dbReference>
<dbReference type="GO" id="GO:0030030">
    <property type="term" value="P:cell projection organization"/>
    <property type="evidence" value="ECO:0007669"/>
    <property type="project" value="UniProtKB-KW"/>
</dbReference>
<name>A0A6P8QKE9_GEOSA</name>
<accession>A0A6P8QKE9</accession>
<comment type="similarity">
    <text evidence="2">Belongs to the geminin family.</text>
</comment>
<evidence type="ECO:0000256" key="10">
    <source>
        <dbReference type="ARBA" id="ARBA00023306"/>
    </source>
</evidence>
<evidence type="ECO:0000256" key="13">
    <source>
        <dbReference type="SAM" id="Coils"/>
    </source>
</evidence>
<evidence type="ECO:0000256" key="3">
    <source>
        <dbReference type="ARBA" id="ARBA00018222"/>
    </source>
</evidence>
<keyword evidence="4" id="KW-0970">Cilium biogenesis/degradation</keyword>
<dbReference type="PANTHER" id="PTHR13372:SF3">
    <property type="entry name" value="MULTICILIN"/>
    <property type="match status" value="1"/>
</dbReference>
<sequence length="381" mass="42543">MQNRRKAFDQLCPNRVLDLASRQIKKQVNPERKRVTRRIFGDNSPVTVYIDQSPDTVDSALSTIDWQDLADCTSVLQQDSSSNAGAQQNHCLSTAPDFSLQDFRDAVDNLISDPSSLMQPTLGAVDFNVPSCDVSAFESCMVNSVHPEGTSLLHVDLQTTAFTEQYWRDLADHNQKALGDALVENNQLHMTLTEKQEEIASLKERNVQLKELANQAKHLASVLDELMSHHPKEDDKVPAEFLITKSPTKRSIEELYANDHDDKQVDEILREITEKCYAALRTVDPTDNKRSKLHEENSGTPDCSGGKGSAINMYGAFHGLQTCTGQSSVNLNNSGLEEDLGFRTSIKDHCTIRTLAFPQGNAFTIRTSNGGYKFRWVPSRE</sequence>
<dbReference type="InterPro" id="IPR022786">
    <property type="entry name" value="Geminin/Multicilin"/>
</dbReference>
<dbReference type="Proteomes" id="UP000515159">
    <property type="component" value="Chromosome 1"/>
</dbReference>
<comment type="subcellular location">
    <subcellularLocation>
        <location evidence="1">Nucleus</location>
    </subcellularLocation>
</comment>
<dbReference type="RefSeq" id="XP_033787201.1">
    <property type="nucleotide sequence ID" value="XM_033931310.1"/>
</dbReference>
<evidence type="ECO:0000256" key="5">
    <source>
        <dbReference type="ARBA" id="ARBA00023015"/>
    </source>
</evidence>
<keyword evidence="9" id="KW-0539">Nucleus</keyword>
<dbReference type="Pfam" id="PF07412">
    <property type="entry name" value="Geminin"/>
    <property type="match status" value="1"/>
</dbReference>
<evidence type="ECO:0000256" key="2">
    <source>
        <dbReference type="ARBA" id="ARBA00007979"/>
    </source>
</evidence>
<keyword evidence="5" id="KW-0805">Transcription regulation</keyword>
<dbReference type="SUPFAM" id="SSF111469">
    <property type="entry name" value="Geminin coiled-coil domain"/>
    <property type="match status" value="1"/>
</dbReference>
<proteinExistence type="inferred from homology"/>
<dbReference type="InParanoid" id="A0A6P8QKE9"/>
<dbReference type="Gene3D" id="1.20.5.1180">
    <property type="entry name" value="Geminin coiled-coil domain"/>
    <property type="match status" value="1"/>
</dbReference>
<evidence type="ECO:0000256" key="11">
    <source>
        <dbReference type="ARBA" id="ARBA00031136"/>
    </source>
</evidence>
<dbReference type="GeneID" id="117354219"/>
<dbReference type="GO" id="GO:0045786">
    <property type="term" value="P:negative regulation of cell cycle"/>
    <property type="evidence" value="ECO:0007669"/>
    <property type="project" value="TreeGrafter"/>
</dbReference>
<dbReference type="GO" id="GO:0005634">
    <property type="term" value="C:nucleus"/>
    <property type="evidence" value="ECO:0007669"/>
    <property type="project" value="UniProtKB-SubCell"/>
</dbReference>
<keyword evidence="7" id="KW-0010">Activator</keyword>
<gene>
    <name evidence="15" type="primary">MCIDAS</name>
</gene>
<dbReference type="KEGG" id="gsh:117354219"/>
<evidence type="ECO:0000256" key="6">
    <source>
        <dbReference type="ARBA" id="ARBA00023054"/>
    </source>
</evidence>
<evidence type="ECO:0000256" key="4">
    <source>
        <dbReference type="ARBA" id="ARBA00022794"/>
    </source>
</evidence>
<evidence type="ECO:0000313" key="15">
    <source>
        <dbReference type="RefSeq" id="XP_033787201.1"/>
    </source>
</evidence>
<evidence type="ECO:0000256" key="9">
    <source>
        <dbReference type="ARBA" id="ARBA00023242"/>
    </source>
</evidence>
<dbReference type="CTD" id="345643"/>
<keyword evidence="10" id="KW-0131">Cell cycle</keyword>
<dbReference type="GO" id="GO:0008156">
    <property type="term" value="P:negative regulation of DNA replication"/>
    <property type="evidence" value="ECO:0007669"/>
    <property type="project" value="TreeGrafter"/>
</dbReference>